<dbReference type="Proteomes" id="UP000326912">
    <property type="component" value="Unassembled WGS sequence"/>
</dbReference>
<comment type="caution">
    <text evidence="1">The sequence shown here is derived from an EMBL/GenBank/DDBJ whole genome shotgun (WGS) entry which is preliminary data.</text>
</comment>
<proteinExistence type="predicted"/>
<dbReference type="EMBL" id="BKZW01000001">
    <property type="protein sequence ID" value="GER88750.1"/>
    <property type="molecule type" value="Genomic_DNA"/>
</dbReference>
<evidence type="ECO:0000313" key="2">
    <source>
        <dbReference type="Proteomes" id="UP000326912"/>
    </source>
</evidence>
<protein>
    <recommendedName>
        <fullName evidence="3">N-acetyltransferase domain-containing protein</fullName>
    </recommendedName>
</protein>
<sequence>MPTKSSRELLQLHLEAVWGISLPELTSTHTEITGTGSQPPWQLYIGELETEQLYIWRSDLSMPARSRLLQSLEQKTETPAGYQTRSEVALTRTAPTMMDLQTARSMAHRLNRDDYSLMEDFETGSSDYFLQEQVAPVFGVIEENRLLSVAHSSRRTAHACELGVETHAQARRRGFALAVTLLWANAVEQDGLLPFYSALAENSASLKLAHSAGYRPFVRGTSFTPIQDTLT</sequence>
<evidence type="ECO:0008006" key="3">
    <source>
        <dbReference type="Google" id="ProtNLM"/>
    </source>
</evidence>
<evidence type="ECO:0000313" key="1">
    <source>
        <dbReference type="EMBL" id="GER88750.1"/>
    </source>
</evidence>
<name>A0A5J4KQN7_9CHLR</name>
<organism evidence="1 2">
    <name type="scientific">Dictyobacter vulcani</name>
    <dbReference type="NCBI Taxonomy" id="2607529"/>
    <lineage>
        <taxon>Bacteria</taxon>
        <taxon>Bacillati</taxon>
        <taxon>Chloroflexota</taxon>
        <taxon>Ktedonobacteria</taxon>
        <taxon>Ktedonobacterales</taxon>
        <taxon>Dictyobacteraceae</taxon>
        <taxon>Dictyobacter</taxon>
    </lineage>
</organism>
<dbReference type="RefSeq" id="WP_162005234.1">
    <property type="nucleotide sequence ID" value="NZ_BKZW01000001.1"/>
</dbReference>
<dbReference type="AlphaFoldDB" id="A0A5J4KQN7"/>
<dbReference type="SUPFAM" id="SSF55729">
    <property type="entry name" value="Acyl-CoA N-acyltransferases (Nat)"/>
    <property type="match status" value="1"/>
</dbReference>
<accession>A0A5J4KQN7</accession>
<dbReference type="InterPro" id="IPR027365">
    <property type="entry name" value="GNAT_acetyltra_YdfB-like"/>
</dbReference>
<keyword evidence="2" id="KW-1185">Reference proteome</keyword>
<dbReference type="Gene3D" id="3.40.630.30">
    <property type="match status" value="1"/>
</dbReference>
<gene>
    <name evidence="1" type="ORF">KDW_29120</name>
</gene>
<dbReference type="InterPro" id="IPR016181">
    <property type="entry name" value="Acyl_CoA_acyltransferase"/>
</dbReference>
<reference evidence="1 2" key="1">
    <citation type="submission" date="2019-10" db="EMBL/GenBank/DDBJ databases">
        <title>Dictyobacter vulcani sp. nov., within the class Ktedonobacteria, isolated from soil of volcanic Mt. Zao.</title>
        <authorList>
            <person name="Zheng Y."/>
            <person name="Wang C.M."/>
            <person name="Sakai Y."/>
            <person name="Abe K."/>
            <person name="Yokota A."/>
            <person name="Yabe S."/>
        </authorList>
    </citation>
    <scope>NUCLEOTIDE SEQUENCE [LARGE SCALE GENOMIC DNA]</scope>
    <source>
        <strain evidence="1 2">W12</strain>
    </source>
</reference>
<dbReference type="Pfam" id="PF12746">
    <property type="entry name" value="GNAT_acetyltran"/>
    <property type="match status" value="1"/>
</dbReference>